<evidence type="ECO:0000256" key="1">
    <source>
        <dbReference type="SAM" id="SignalP"/>
    </source>
</evidence>
<feature type="signal peptide" evidence="1">
    <location>
        <begin position="1"/>
        <end position="20"/>
    </location>
</feature>
<proteinExistence type="predicted"/>
<gene>
    <name evidence="3" type="ORF">HMPREF9449_00059</name>
</gene>
<reference evidence="3 4" key="1">
    <citation type="submission" date="2012-01" db="EMBL/GenBank/DDBJ databases">
        <title>The Genome Sequence of Odoribacter laneus YIT 12061.</title>
        <authorList>
            <consortium name="The Broad Institute Genome Sequencing Platform"/>
            <person name="Earl A."/>
            <person name="Ward D."/>
            <person name="Feldgarden M."/>
            <person name="Gevers D."/>
            <person name="Morotomi M."/>
            <person name="Young S.K."/>
            <person name="Zeng Q."/>
            <person name="Gargeya S."/>
            <person name="Fitzgerald M."/>
            <person name="Haas B."/>
            <person name="Abouelleil A."/>
            <person name="Alvarado L."/>
            <person name="Arachchi H.M."/>
            <person name="Berlin A."/>
            <person name="Chapman S.B."/>
            <person name="Gearin G."/>
            <person name="Goldberg J."/>
            <person name="Griggs A."/>
            <person name="Gujja S."/>
            <person name="Hansen M."/>
            <person name="Heiman D."/>
            <person name="Howarth C."/>
            <person name="Larimer J."/>
            <person name="Lui A."/>
            <person name="MacDonald P.J.P."/>
            <person name="McCowen C."/>
            <person name="Montmayeur A."/>
            <person name="Murphy C."/>
            <person name="Neiman D."/>
            <person name="Pearson M."/>
            <person name="Priest M."/>
            <person name="Roberts A."/>
            <person name="Saif S."/>
            <person name="Shea T."/>
            <person name="Sisk P."/>
            <person name="Stolte C."/>
            <person name="Sykes S."/>
            <person name="Wortman J."/>
            <person name="Nusbaum C."/>
            <person name="Birren B."/>
        </authorList>
    </citation>
    <scope>NUCLEOTIDE SEQUENCE [LARGE SCALE GENOMIC DNA]</scope>
    <source>
        <strain evidence="3 4">YIT 12061</strain>
    </source>
</reference>
<dbReference type="GeneID" id="98067739"/>
<keyword evidence="1" id="KW-0732">Signal</keyword>
<dbReference type="Proteomes" id="UP000004892">
    <property type="component" value="Unassembled WGS sequence"/>
</dbReference>
<organism evidence="3 4">
    <name type="scientific">Odoribacter laneus YIT 12061</name>
    <dbReference type="NCBI Taxonomy" id="742817"/>
    <lineage>
        <taxon>Bacteria</taxon>
        <taxon>Pseudomonadati</taxon>
        <taxon>Bacteroidota</taxon>
        <taxon>Bacteroidia</taxon>
        <taxon>Bacteroidales</taxon>
        <taxon>Odoribacteraceae</taxon>
        <taxon>Odoribacter</taxon>
    </lineage>
</organism>
<protein>
    <recommendedName>
        <fullName evidence="2">BACON domain-containing protein</fullName>
    </recommendedName>
</protein>
<dbReference type="HOGENOM" id="CLU_715391_0_0_10"/>
<accession>H1DD81</accession>
<dbReference type="InterPro" id="IPR013783">
    <property type="entry name" value="Ig-like_fold"/>
</dbReference>
<evidence type="ECO:0000259" key="2">
    <source>
        <dbReference type="Pfam" id="PF13004"/>
    </source>
</evidence>
<dbReference type="Gene3D" id="2.60.40.10">
    <property type="entry name" value="Immunoglobulins"/>
    <property type="match status" value="2"/>
</dbReference>
<feature type="domain" description="BACON" evidence="2">
    <location>
        <begin position="144"/>
        <end position="200"/>
    </location>
</feature>
<dbReference type="AlphaFoldDB" id="H1DD81"/>
<name>H1DD81_9BACT</name>
<dbReference type="EMBL" id="ADMC01000001">
    <property type="protein sequence ID" value="EHP51057.1"/>
    <property type="molecule type" value="Genomic_DNA"/>
</dbReference>
<dbReference type="PROSITE" id="PS51257">
    <property type="entry name" value="PROKAR_LIPOPROTEIN"/>
    <property type="match status" value="1"/>
</dbReference>
<evidence type="ECO:0000313" key="4">
    <source>
        <dbReference type="Proteomes" id="UP000004892"/>
    </source>
</evidence>
<sequence length="394" mass="42504">MKALKQLAAGWFFVAFVLFSACSDEDDLRLQLSSTSCTFGASGGDQTISVVASGFDWDILVQGGDAEWFTVTKKVDGILIHAPRNTDLSVKKTTVEIKGEVNATIDIIQESGLETTLALIPSDEAFGFDSYGGSLTLSVSSNYPWTVDSDADWCELVIHKETNIFTLSAGENNGDKRTARITVSAGLEDNVKTVTFTLTQYTVAENPYLAMVGNWDLYSNQWVLGGQNIAAGSYVSFTIQEGVVKDTYVIRDLILNGMELEVYYNPEDGSMNIPLGGFVGMSTNGLYACYLCATNMTTGSVKSTMVTGTISEDYNTITLKGFEAGFGLGIIGKDGSSLASFSDLYYATGSEITFKKQPAGNRAMDRYFVIPVKKRISGQSASLSGEMTSVFSVH</sequence>
<feature type="chain" id="PRO_5003548590" description="BACON domain-containing protein" evidence="1">
    <location>
        <begin position="21"/>
        <end position="394"/>
    </location>
</feature>
<dbReference type="InterPro" id="IPR024361">
    <property type="entry name" value="BACON"/>
</dbReference>
<keyword evidence="4" id="KW-1185">Reference proteome</keyword>
<evidence type="ECO:0000313" key="3">
    <source>
        <dbReference type="EMBL" id="EHP51057.1"/>
    </source>
</evidence>
<dbReference type="RefSeq" id="WP_009135213.1">
    <property type="nucleotide sequence ID" value="NZ_JH594596.1"/>
</dbReference>
<comment type="caution">
    <text evidence="3">The sequence shown here is derived from an EMBL/GenBank/DDBJ whole genome shotgun (WGS) entry which is preliminary data.</text>
</comment>
<dbReference type="Pfam" id="PF13004">
    <property type="entry name" value="BACON"/>
    <property type="match status" value="1"/>
</dbReference>
<dbReference type="STRING" id="742817.HMPREF9449_00059"/>
<dbReference type="CDD" id="cd14948">
    <property type="entry name" value="BACON"/>
    <property type="match status" value="2"/>
</dbReference>
<dbReference type="PATRIC" id="fig|742817.3.peg.60"/>